<evidence type="ECO:0000313" key="1">
    <source>
        <dbReference type="EMBL" id="MFC4478245.1"/>
    </source>
</evidence>
<organism evidence="1 2">
    <name type="scientific">Flavobacterium chungangensis</name>
    <dbReference type="NCBI Taxonomy" id="2708132"/>
    <lineage>
        <taxon>Bacteria</taxon>
        <taxon>Pseudomonadati</taxon>
        <taxon>Bacteroidota</taxon>
        <taxon>Flavobacteriia</taxon>
        <taxon>Flavobacteriales</taxon>
        <taxon>Flavobacteriaceae</taxon>
        <taxon>Flavobacterium</taxon>
    </lineage>
</organism>
<sequence>MSKKPIVLFFSRDYQSEFFPVLVSDVYDSIHVTLNKKEKRNVESRGGKVVGCLEELYDDLKEADIKFPYLDHSVGSDRFITGYSTEERLRILKKIVTFWSDIYDKYNPGFIVNEVVALEVSEIMYIEARKRNIKYLAFGAFPVKKSFYWHVNPFHSSMAERISNIEPTEEDFKDAQAYIDKVNSGPIDNPFIKEYKLGKDLGRLKILLIQLIRNLYIRFSVKRKIIRQICYGSAINYFMNEIGYYFKYMIRNSSYDKLSSLKKEEECVFYPLHFEPEATLFYMSTYYDNQLALVENILKCLPEDQFLVIKEHPAQAGFLMQKNWRNLKKRFPNIRLIKAEVSSKEIILRSKAVVTLVSTAGFEAVILGKPVIVLGKIYFDVFDGINYCSTFEEVYKLLRGYEPFNKSVNLVTYLAKLIAMQNTGNPWPHAELYSEKNVEDVRYAIESEVIK</sequence>
<accession>A0ABV8ZGM3</accession>
<comment type="caution">
    <text evidence="1">The sequence shown here is derived from an EMBL/GenBank/DDBJ whole genome shotgun (WGS) entry which is preliminary data.</text>
</comment>
<name>A0ABV8ZGM3_9FLAO</name>
<dbReference type="EMBL" id="JBHSFY010000008">
    <property type="protein sequence ID" value="MFC4478245.1"/>
    <property type="molecule type" value="Genomic_DNA"/>
</dbReference>
<dbReference type="RefSeq" id="WP_379798754.1">
    <property type="nucleotide sequence ID" value="NZ_JBHSFY010000008.1"/>
</dbReference>
<dbReference type="InterPro" id="IPR007833">
    <property type="entry name" value="Capsule_polysaccharide_synth"/>
</dbReference>
<evidence type="ECO:0000313" key="2">
    <source>
        <dbReference type="Proteomes" id="UP001596003"/>
    </source>
</evidence>
<gene>
    <name evidence="1" type="ORF">ACFO3N_14310</name>
</gene>
<dbReference type="Gene3D" id="3.40.50.12580">
    <property type="match status" value="1"/>
</dbReference>
<dbReference type="Pfam" id="PF05159">
    <property type="entry name" value="Capsule_synth"/>
    <property type="match status" value="1"/>
</dbReference>
<reference evidence="2" key="1">
    <citation type="journal article" date="2019" name="Int. J. Syst. Evol. Microbiol.">
        <title>The Global Catalogue of Microorganisms (GCM) 10K type strain sequencing project: providing services to taxonomists for standard genome sequencing and annotation.</title>
        <authorList>
            <consortium name="The Broad Institute Genomics Platform"/>
            <consortium name="The Broad Institute Genome Sequencing Center for Infectious Disease"/>
            <person name="Wu L."/>
            <person name="Ma J."/>
        </authorList>
    </citation>
    <scope>NUCLEOTIDE SEQUENCE [LARGE SCALE GENOMIC DNA]</scope>
    <source>
        <strain evidence="2">NBRC 103627</strain>
    </source>
</reference>
<dbReference type="Proteomes" id="UP001596003">
    <property type="component" value="Unassembled WGS sequence"/>
</dbReference>
<proteinExistence type="predicted"/>
<evidence type="ECO:0008006" key="3">
    <source>
        <dbReference type="Google" id="ProtNLM"/>
    </source>
</evidence>
<protein>
    <recommendedName>
        <fullName evidence="3">Capsule biosynthesis protein</fullName>
    </recommendedName>
</protein>
<dbReference type="InterPro" id="IPR043148">
    <property type="entry name" value="TagF_C"/>
</dbReference>
<keyword evidence="2" id="KW-1185">Reference proteome</keyword>